<dbReference type="EC" id="5.6.2.2" evidence="9"/>
<dbReference type="PANTHER" id="PTHR43493:SF5">
    <property type="entry name" value="DNA GYRASE SUBUNIT A, CHLOROPLASTIC_MITOCHONDRIAL"/>
    <property type="match status" value="1"/>
</dbReference>
<dbReference type="InterPro" id="IPR013758">
    <property type="entry name" value="Topo_IIA_A/C_ab"/>
</dbReference>
<evidence type="ECO:0000256" key="8">
    <source>
        <dbReference type="ARBA" id="ARBA00063644"/>
    </source>
</evidence>
<evidence type="ECO:0000256" key="2">
    <source>
        <dbReference type="ARBA" id="ARBA00008263"/>
    </source>
</evidence>
<dbReference type="FunFam" id="1.10.268.10:FF:000001">
    <property type="entry name" value="DNA gyrase subunit A"/>
    <property type="match status" value="1"/>
</dbReference>
<feature type="domain" description="Topo IIA-type catalytic" evidence="11">
    <location>
        <begin position="30"/>
        <end position="493"/>
    </location>
</feature>
<comment type="subunit">
    <text evidence="8">Heterotetramer composed of ParC and ParE.</text>
</comment>
<dbReference type="FunFam" id="3.30.1360.40:FF:000002">
    <property type="entry name" value="DNA gyrase subunit A"/>
    <property type="match status" value="1"/>
</dbReference>
<dbReference type="InterPro" id="IPR002205">
    <property type="entry name" value="Topo_IIA_dom_A"/>
</dbReference>
<dbReference type="GO" id="GO:0003677">
    <property type="term" value="F:DNA binding"/>
    <property type="evidence" value="ECO:0007669"/>
    <property type="project" value="UniProtKB-UniRule"/>
</dbReference>
<protein>
    <recommendedName>
        <fullName evidence="9">DNA gyrase subunit A</fullName>
        <ecNumber evidence="9">5.6.2.2</ecNumber>
    </recommendedName>
</protein>
<organism evidence="12 13">
    <name type="scientific">Deinococcus ruber</name>
    <dbReference type="NCBI Taxonomy" id="1848197"/>
    <lineage>
        <taxon>Bacteria</taxon>
        <taxon>Thermotogati</taxon>
        <taxon>Deinococcota</taxon>
        <taxon>Deinococci</taxon>
        <taxon>Deinococcales</taxon>
        <taxon>Deinococcaceae</taxon>
        <taxon>Deinococcus</taxon>
    </lineage>
</organism>
<evidence type="ECO:0000256" key="10">
    <source>
        <dbReference type="PROSITE-ProRule" id="PRU01384"/>
    </source>
</evidence>
<comment type="miscellaneous">
    <text evidence="9">Few gyrases are as efficient as E.coli at forming negative supercoils. Not all organisms have 2 type II topoisomerases; in organisms with a single type II topoisomerase this enzyme also has to decatenate newly replicated chromosomes.</text>
</comment>
<dbReference type="SUPFAM" id="SSF101904">
    <property type="entry name" value="GyrA/ParC C-terminal domain-like"/>
    <property type="match status" value="1"/>
</dbReference>
<name>A0A918BVZ7_9DEIO</name>
<dbReference type="GO" id="GO:0005694">
    <property type="term" value="C:chromosome"/>
    <property type="evidence" value="ECO:0007669"/>
    <property type="project" value="InterPro"/>
</dbReference>
<comment type="subunit">
    <text evidence="9">Heterotetramer, composed of two GyrA and two GyrB chains. In the heterotetramer, GyrA contains the active site tyrosine that forms a transient covalent intermediate with DNA, while GyrB binds cofactors and catalyzes ATP hydrolysis.</text>
</comment>
<comment type="similarity">
    <text evidence="2 9">Belongs to the type II topoisomerase GyrA/ParC subunit family.</text>
</comment>
<dbReference type="Gene3D" id="3.90.199.10">
    <property type="entry name" value="Topoisomerase II, domain 5"/>
    <property type="match status" value="1"/>
</dbReference>
<dbReference type="GO" id="GO:0005524">
    <property type="term" value="F:ATP binding"/>
    <property type="evidence" value="ECO:0007669"/>
    <property type="project" value="UniProtKB-UniRule"/>
</dbReference>
<keyword evidence="13" id="KW-1185">Reference proteome</keyword>
<gene>
    <name evidence="9 12" type="primary">gyrA</name>
    <name evidence="12" type="ORF">GCM10008957_02080</name>
</gene>
<dbReference type="CDD" id="cd00187">
    <property type="entry name" value="TOP4c"/>
    <property type="match status" value="1"/>
</dbReference>
<dbReference type="NCBIfam" id="TIGR01063">
    <property type="entry name" value="gyrA"/>
    <property type="match status" value="1"/>
</dbReference>
<dbReference type="EMBL" id="BMQL01000001">
    <property type="protein sequence ID" value="GGQ93600.1"/>
    <property type="molecule type" value="Genomic_DNA"/>
</dbReference>
<evidence type="ECO:0000256" key="6">
    <source>
        <dbReference type="ARBA" id="ARBA00023125"/>
    </source>
</evidence>
<keyword evidence="6 9" id="KW-0238">DNA-binding</keyword>
<comment type="function">
    <text evidence="9">A type II topoisomerase that negatively supercoils closed circular double-stranded (ds) DNA in an ATP-dependent manner to modulate DNA topology and maintain chromosomes in an underwound state. Negative supercoiling favors strand separation, and DNA replication, transcription, recombination and repair, all of which involve strand separation. Also able to catalyze the interconversion of other topological isomers of dsDNA rings, including catenanes and knotted rings. Type II topoisomerases break and join 2 DNA strands simultaneously in an ATP-dependent manner.</text>
</comment>
<dbReference type="InterPro" id="IPR035516">
    <property type="entry name" value="Gyrase/topoIV_suA_C"/>
</dbReference>
<evidence type="ECO:0000259" key="11">
    <source>
        <dbReference type="PROSITE" id="PS52040"/>
    </source>
</evidence>
<keyword evidence="5 9" id="KW-0799">Topoisomerase</keyword>
<dbReference type="Gene3D" id="2.120.10.90">
    <property type="entry name" value="DNA gyrase/topoisomerase IV, subunit A, C-terminal"/>
    <property type="match status" value="1"/>
</dbReference>
<feature type="short sequence motif" description="GyrA-box" evidence="9">
    <location>
        <begin position="520"/>
        <end position="526"/>
    </location>
</feature>
<keyword evidence="7 9" id="KW-0413">Isomerase</keyword>
<dbReference type="InterPro" id="IPR013757">
    <property type="entry name" value="Topo_IIA_A_a_sf"/>
</dbReference>
<keyword evidence="4 9" id="KW-0067">ATP-binding</keyword>
<dbReference type="Pfam" id="PF00521">
    <property type="entry name" value="DNA_topoisoIV"/>
    <property type="match status" value="1"/>
</dbReference>
<keyword evidence="3 9" id="KW-0547">Nucleotide-binding</keyword>
<keyword evidence="9" id="KW-0963">Cytoplasm</keyword>
<dbReference type="InterPro" id="IPR005743">
    <property type="entry name" value="GyrA"/>
</dbReference>
<dbReference type="Pfam" id="PF03989">
    <property type="entry name" value="DNA_gyraseA_C"/>
    <property type="match status" value="6"/>
</dbReference>
<dbReference type="Gene3D" id="3.30.1360.40">
    <property type="match status" value="1"/>
</dbReference>
<accession>A0A918BVZ7</accession>
<evidence type="ECO:0000256" key="4">
    <source>
        <dbReference type="ARBA" id="ARBA00022840"/>
    </source>
</evidence>
<dbReference type="AlphaFoldDB" id="A0A918BVZ7"/>
<evidence type="ECO:0000256" key="9">
    <source>
        <dbReference type="HAMAP-Rule" id="MF_01897"/>
    </source>
</evidence>
<dbReference type="SMART" id="SM00434">
    <property type="entry name" value="TOP4c"/>
    <property type="match status" value="1"/>
</dbReference>
<dbReference type="NCBIfam" id="NF004043">
    <property type="entry name" value="PRK05560.1"/>
    <property type="match status" value="1"/>
</dbReference>
<proteinExistence type="inferred from homology"/>
<evidence type="ECO:0000256" key="1">
    <source>
        <dbReference type="ARBA" id="ARBA00000185"/>
    </source>
</evidence>
<comment type="catalytic activity">
    <reaction evidence="1 9 10">
        <text>ATP-dependent breakage, passage and rejoining of double-stranded DNA.</text>
        <dbReference type="EC" id="5.6.2.2"/>
    </reaction>
</comment>
<evidence type="ECO:0000313" key="12">
    <source>
        <dbReference type="EMBL" id="GGQ93600.1"/>
    </source>
</evidence>
<dbReference type="RefSeq" id="WP_189087621.1">
    <property type="nucleotide sequence ID" value="NZ_BMQL01000001.1"/>
</dbReference>
<dbReference type="Gene3D" id="1.10.268.10">
    <property type="entry name" value="Topoisomerase, domain 3"/>
    <property type="match status" value="1"/>
</dbReference>
<dbReference type="HAMAP" id="MF_01897">
    <property type="entry name" value="GyrA"/>
    <property type="match status" value="1"/>
</dbReference>
<dbReference type="PROSITE" id="PS52040">
    <property type="entry name" value="TOPO_IIA"/>
    <property type="match status" value="1"/>
</dbReference>
<comment type="caution">
    <text evidence="12">The sequence shown here is derived from an EMBL/GenBank/DDBJ whole genome shotgun (WGS) entry which is preliminary data.</text>
</comment>
<comment type="subcellular location">
    <subcellularLocation>
        <location evidence="9">Cytoplasm</location>
    </subcellularLocation>
</comment>
<dbReference type="InterPro" id="IPR006691">
    <property type="entry name" value="GyrA/parC_rep"/>
</dbReference>
<reference evidence="12" key="2">
    <citation type="submission" date="2020-09" db="EMBL/GenBank/DDBJ databases">
        <authorList>
            <person name="Sun Q."/>
            <person name="Ohkuma M."/>
        </authorList>
    </citation>
    <scope>NUCLEOTIDE SEQUENCE</scope>
    <source>
        <strain evidence="12">JCM 31311</strain>
    </source>
</reference>
<dbReference type="GO" id="GO:0034335">
    <property type="term" value="F:DNA negative supercoiling activity"/>
    <property type="evidence" value="ECO:0007669"/>
    <property type="project" value="UniProtKB-ARBA"/>
</dbReference>
<feature type="active site" description="O-(5'-phospho-DNA)-tyrosine intermediate" evidence="9 10">
    <location>
        <position position="118"/>
    </location>
</feature>
<sequence>MTGILPVDITSEVKTNFINYAMNVIVDRALPDVRDGLKPVQRRIMYAMLQEGLLSNHKHAKSASVVGEVMKHYHPHGDAPIYDAMVRLGQWWNLRYTLVDPQGNFGSMDGDMAAAPRYTEARMTRLGEELLADIEKNTVDLKPNYDETVMEPTVIPSAVPNLLINGAVGIAVGMATNIPPHNLTEICNGLLAIIENPAITLDGLMEHVQGPDFPTGGRISKNGIRDAYATGHASLKVRGKARIDEKNGRHQIIISEIPYQVNKTNLIQTISAMYKAGKIPDISALRDESDRKDPVRIVVELKRGAIPTLVLNQLYKYTQLQTTFTVINLSIVKGEPRVLPLKDTMQYFLDHRQEVVTRRTQYELDKALARAHILEGLIIALDHIEEVIALIRKAQSGSEARDALMTRFALSEEQSQAILDMRLQRLTGLEVDKLRAEHVEVTALIGRLRSILGDEKLLWREIKKEIRDVRDRFGDERRSTITLLEEDIGKEDLIAVEDMVISMTRAGYLKRTKLDAYREQKRGGRGSSGGKLREEDVNTRVFVGSTHDYLLFFTDQGRVFHEKIYDLPEAGRDAKGTHIKNLLPGLREQENIASVLSIKGFDEDGCFVFATRSGIIKKTLITDYGNITSAGLIAINLQQGDELIGVGIVKDGDHVVLATRDGQAMRFAEGEVRDTGRATQGVIGIRLREGDAVVSMALVPGGDEESELLAVSECGLGKRTPVGDYPSKGRGGLGVITLDVTEKTGPLVTLTRVGGNEELMVLTEKGTVIRTRVDDIRVTGRNAQGVKVINIQEKDRVISAFPVRREDEL</sequence>
<dbReference type="InterPro" id="IPR013760">
    <property type="entry name" value="Topo_IIA-like_dom_sf"/>
</dbReference>
<dbReference type="InterPro" id="IPR050220">
    <property type="entry name" value="Type_II_DNA_Topoisomerases"/>
</dbReference>
<dbReference type="PANTHER" id="PTHR43493">
    <property type="entry name" value="DNA GYRASE/TOPOISOMERASE SUBUNIT A"/>
    <property type="match status" value="1"/>
</dbReference>
<dbReference type="GO" id="GO:0005737">
    <property type="term" value="C:cytoplasm"/>
    <property type="evidence" value="ECO:0007669"/>
    <property type="project" value="UniProtKB-SubCell"/>
</dbReference>
<dbReference type="NCBIfam" id="NF004044">
    <property type="entry name" value="PRK05561.1"/>
    <property type="match status" value="1"/>
</dbReference>
<dbReference type="FunFam" id="2.120.10.90:FF:000005">
    <property type="entry name" value="DNA topoisomerase 4 subunit A"/>
    <property type="match status" value="1"/>
</dbReference>
<dbReference type="SUPFAM" id="SSF56719">
    <property type="entry name" value="Type II DNA topoisomerase"/>
    <property type="match status" value="1"/>
</dbReference>
<dbReference type="GO" id="GO:0006265">
    <property type="term" value="P:DNA topological change"/>
    <property type="evidence" value="ECO:0007669"/>
    <property type="project" value="UniProtKB-UniRule"/>
</dbReference>
<evidence type="ECO:0000256" key="7">
    <source>
        <dbReference type="ARBA" id="ARBA00023235"/>
    </source>
</evidence>
<dbReference type="GO" id="GO:0009330">
    <property type="term" value="C:DNA topoisomerase type II (double strand cut, ATP-hydrolyzing) complex"/>
    <property type="evidence" value="ECO:0007669"/>
    <property type="project" value="TreeGrafter"/>
</dbReference>
<dbReference type="GO" id="GO:0006261">
    <property type="term" value="P:DNA-templated DNA replication"/>
    <property type="evidence" value="ECO:0007669"/>
    <property type="project" value="UniProtKB-UniRule"/>
</dbReference>
<dbReference type="Proteomes" id="UP000603865">
    <property type="component" value="Unassembled WGS sequence"/>
</dbReference>
<evidence type="ECO:0000256" key="3">
    <source>
        <dbReference type="ARBA" id="ARBA00022741"/>
    </source>
</evidence>
<evidence type="ECO:0000256" key="5">
    <source>
        <dbReference type="ARBA" id="ARBA00023029"/>
    </source>
</evidence>
<evidence type="ECO:0000313" key="13">
    <source>
        <dbReference type="Proteomes" id="UP000603865"/>
    </source>
</evidence>
<reference evidence="12" key="1">
    <citation type="journal article" date="2014" name="Int. J. Syst. Evol. Microbiol.">
        <title>Complete genome sequence of Corynebacterium casei LMG S-19264T (=DSM 44701T), isolated from a smear-ripened cheese.</title>
        <authorList>
            <consortium name="US DOE Joint Genome Institute (JGI-PGF)"/>
            <person name="Walter F."/>
            <person name="Albersmeier A."/>
            <person name="Kalinowski J."/>
            <person name="Ruckert C."/>
        </authorList>
    </citation>
    <scope>NUCLEOTIDE SEQUENCE</scope>
    <source>
        <strain evidence="12">JCM 31311</strain>
    </source>
</reference>